<dbReference type="InterPro" id="IPR029069">
    <property type="entry name" value="HotDog_dom_sf"/>
</dbReference>
<dbReference type="GeneID" id="118425584"/>
<dbReference type="KEGG" id="bfo:118425584"/>
<dbReference type="OrthoDB" id="3592703at2759"/>
<dbReference type="Proteomes" id="UP000001554">
    <property type="component" value="Chromosome 11"/>
</dbReference>
<evidence type="ECO:0000256" key="1">
    <source>
        <dbReference type="ARBA" id="ARBA00023239"/>
    </source>
</evidence>
<accession>A0A9J7LWG7</accession>
<dbReference type="Gene3D" id="3.10.129.10">
    <property type="entry name" value="Hotdog Thioesterase"/>
    <property type="match status" value="1"/>
</dbReference>
<dbReference type="RefSeq" id="XP_035690418.1">
    <property type="nucleotide sequence ID" value="XM_035834525.1"/>
</dbReference>
<dbReference type="SUPFAM" id="SSF54637">
    <property type="entry name" value="Thioesterase/thiol ester dehydrase-isomerase"/>
    <property type="match status" value="1"/>
</dbReference>
<dbReference type="GO" id="GO:0005739">
    <property type="term" value="C:mitochondrion"/>
    <property type="evidence" value="ECO:0000318"/>
    <property type="project" value="GO_Central"/>
</dbReference>
<protein>
    <submittedName>
        <fullName evidence="4">Hydroxyacyl-thioester dehydratase type 2, mitochondrial-like</fullName>
    </submittedName>
</protein>
<dbReference type="CDD" id="cd03449">
    <property type="entry name" value="R_hydratase"/>
    <property type="match status" value="1"/>
</dbReference>
<dbReference type="PANTHER" id="PTHR43437">
    <property type="entry name" value="HYDROXYACYL-THIOESTER DEHYDRATASE TYPE 2, MITOCHONDRIAL-RELATED"/>
    <property type="match status" value="1"/>
</dbReference>
<name>A0A9J7LWG7_BRAFL</name>
<proteinExistence type="predicted"/>
<dbReference type="FunFam" id="3.10.129.10:FF:000042">
    <property type="entry name" value="MaoC domain protein dehydratase"/>
    <property type="match status" value="1"/>
</dbReference>
<dbReference type="GO" id="GO:0018812">
    <property type="term" value="F:3-hydroxyacyl-CoA dehydratase activity"/>
    <property type="evidence" value="ECO:0007669"/>
    <property type="project" value="UniProtKB-ARBA"/>
</dbReference>
<keyword evidence="1" id="KW-0456">Lyase</keyword>
<gene>
    <name evidence="4" type="primary">LOC118425584</name>
</gene>
<sequence>MFLSSPLRTMFSLLYRSLTAKHSKAIRSIVACRAYHFKTGDSAELTKTFTADDVLTFSSLCGDKNPLHLDEEYAKTTRFGRCIVHGVLINGLISAVLGTKLPGPGAIFVSQDIKFPAPLYVNESVTAAVEILDIRKSVVVCSTICTATGTTKVVMSGKVYLMVPKDENKPTTDKTS</sequence>
<dbReference type="PANTHER" id="PTHR43437:SF3">
    <property type="entry name" value="HYDROXYACYL-THIOESTER DEHYDRATASE TYPE 2, MITOCHONDRIAL"/>
    <property type="match status" value="1"/>
</dbReference>
<evidence type="ECO:0000313" key="3">
    <source>
        <dbReference type="Proteomes" id="UP000001554"/>
    </source>
</evidence>
<dbReference type="GO" id="GO:0019171">
    <property type="term" value="F:(3R)-hydroxyacyl-[acyl-carrier-protein] dehydratase activity"/>
    <property type="evidence" value="ECO:0000318"/>
    <property type="project" value="GO_Central"/>
</dbReference>
<feature type="domain" description="MaoC-like" evidence="2">
    <location>
        <begin position="43"/>
        <end position="136"/>
    </location>
</feature>
<dbReference type="OMA" id="IYIGQQM"/>
<dbReference type="Pfam" id="PF01575">
    <property type="entry name" value="MaoC_dehydratas"/>
    <property type="match status" value="1"/>
</dbReference>
<organism evidence="3 4">
    <name type="scientific">Branchiostoma floridae</name>
    <name type="common">Florida lancelet</name>
    <name type="synonym">Amphioxus</name>
    <dbReference type="NCBI Taxonomy" id="7739"/>
    <lineage>
        <taxon>Eukaryota</taxon>
        <taxon>Metazoa</taxon>
        <taxon>Chordata</taxon>
        <taxon>Cephalochordata</taxon>
        <taxon>Leptocardii</taxon>
        <taxon>Amphioxiformes</taxon>
        <taxon>Branchiostomatidae</taxon>
        <taxon>Branchiostoma</taxon>
    </lineage>
</organism>
<dbReference type="InterPro" id="IPR002539">
    <property type="entry name" value="MaoC-like_dom"/>
</dbReference>
<dbReference type="InterPro" id="IPR050965">
    <property type="entry name" value="UPF0336/Enoyl-CoA_hydratase"/>
</dbReference>
<reference evidence="3" key="1">
    <citation type="journal article" date="2020" name="Nat. Ecol. Evol.">
        <title>Deeply conserved synteny resolves early events in vertebrate evolution.</title>
        <authorList>
            <person name="Simakov O."/>
            <person name="Marletaz F."/>
            <person name="Yue J.X."/>
            <person name="O'Connell B."/>
            <person name="Jenkins J."/>
            <person name="Brandt A."/>
            <person name="Calef R."/>
            <person name="Tung C.H."/>
            <person name="Huang T.K."/>
            <person name="Schmutz J."/>
            <person name="Satoh N."/>
            <person name="Yu J.K."/>
            <person name="Putnam N.H."/>
            <person name="Green R.E."/>
            <person name="Rokhsar D.S."/>
        </authorList>
    </citation>
    <scope>NUCLEOTIDE SEQUENCE [LARGE SCALE GENOMIC DNA]</scope>
    <source>
        <strain evidence="3">S238N-H82</strain>
    </source>
</reference>
<reference evidence="4" key="2">
    <citation type="submission" date="2025-08" db="UniProtKB">
        <authorList>
            <consortium name="RefSeq"/>
        </authorList>
    </citation>
    <scope>IDENTIFICATION</scope>
    <source>
        <strain evidence="4">S238N-H82</strain>
        <tissue evidence="4">Testes</tissue>
    </source>
</reference>
<evidence type="ECO:0000313" key="4">
    <source>
        <dbReference type="RefSeq" id="XP_035690418.1"/>
    </source>
</evidence>
<evidence type="ECO:0000259" key="2">
    <source>
        <dbReference type="Pfam" id="PF01575"/>
    </source>
</evidence>
<keyword evidence="3" id="KW-1185">Reference proteome</keyword>
<dbReference type="AlphaFoldDB" id="A0A9J7LWG7"/>
<dbReference type="GO" id="GO:0006633">
    <property type="term" value="P:fatty acid biosynthetic process"/>
    <property type="evidence" value="ECO:0000318"/>
    <property type="project" value="GO_Central"/>
</dbReference>